<sequence>QDKILESQNSVLKSSLSIHLINTVDNNNLFLDIQSDVDNIQSDADNIQSDTDNIQSDADNIYMQKNKFGSKHSLELVQSFLFSNWQLFKIWIKQFVKQEGFSYKIRTSEADNGIIRRAVYVCSKADTYNLQVTSDNRLNILEN</sequence>
<comment type="caution">
    <text evidence="1">The sequence shown here is derived from an EMBL/GenBank/DDBJ whole genome shotgun (WGS) entry which is preliminary data.</text>
</comment>
<reference evidence="1" key="1">
    <citation type="submission" date="2021-06" db="EMBL/GenBank/DDBJ databases">
        <authorList>
            <person name="Kallberg Y."/>
            <person name="Tangrot J."/>
            <person name="Rosling A."/>
        </authorList>
    </citation>
    <scope>NUCLEOTIDE SEQUENCE</scope>
    <source>
        <strain evidence="1">MA461A</strain>
    </source>
</reference>
<name>A0ACA9MDH5_9GLOM</name>
<keyword evidence="2" id="KW-1185">Reference proteome</keyword>
<protein>
    <submittedName>
        <fullName evidence="1">30031_t:CDS:1</fullName>
    </submittedName>
</protein>
<organism evidence="1 2">
    <name type="scientific">Racocetra persica</name>
    <dbReference type="NCBI Taxonomy" id="160502"/>
    <lineage>
        <taxon>Eukaryota</taxon>
        <taxon>Fungi</taxon>
        <taxon>Fungi incertae sedis</taxon>
        <taxon>Mucoromycota</taxon>
        <taxon>Glomeromycotina</taxon>
        <taxon>Glomeromycetes</taxon>
        <taxon>Diversisporales</taxon>
        <taxon>Gigasporaceae</taxon>
        <taxon>Racocetra</taxon>
    </lineage>
</organism>
<gene>
    <name evidence="1" type="ORF">RPERSI_LOCUS5180</name>
</gene>
<proteinExistence type="predicted"/>
<feature type="non-terminal residue" evidence="1">
    <location>
        <position position="1"/>
    </location>
</feature>
<accession>A0ACA9MDH5</accession>
<evidence type="ECO:0000313" key="1">
    <source>
        <dbReference type="EMBL" id="CAG8581918.1"/>
    </source>
</evidence>
<dbReference type="Proteomes" id="UP000789920">
    <property type="component" value="Unassembled WGS sequence"/>
</dbReference>
<dbReference type="EMBL" id="CAJVQC010007631">
    <property type="protein sequence ID" value="CAG8581918.1"/>
    <property type="molecule type" value="Genomic_DNA"/>
</dbReference>
<evidence type="ECO:0000313" key="2">
    <source>
        <dbReference type="Proteomes" id="UP000789920"/>
    </source>
</evidence>